<evidence type="ECO:0008006" key="2">
    <source>
        <dbReference type="Google" id="ProtNLM"/>
    </source>
</evidence>
<sequence length="162" mass="17969">MNDQFATRLNDFTASEIFSKCFKEGMDLVEEAAAYLDGPGREESRALPRAGALAYAGESMRLTTRLMQVASWLLVQRAVRENEMSIEDACDEKYRMGSDSIRTNTQSGDGTPKTLLELIQRTDKVFERIARLDEQIYGEAGKQGQANAVADHHAQLSAAFGK</sequence>
<organism evidence="1">
    <name type="scientific">hydrothermal vent metagenome</name>
    <dbReference type="NCBI Taxonomy" id="652676"/>
    <lineage>
        <taxon>unclassified sequences</taxon>
        <taxon>metagenomes</taxon>
        <taxon>ecological metagenomes</taxon>
    </lineage>
</organism>
<proteinExistence type="predicted"/>
<name>A0A3B0S9V8_9ZZZZ</name>
<reference evidence="1" key="1">
    <citation type="submission" date="2018-06" db="EMBL/GenBank/DDBJ databases">
        <authorList>
            <person name="Zhirakovskaya E."/>
        </authorList>
    </citation>
    <scope>NUCLEOTIDE SEQUENCE</scope>
</reference>
<dbReference type="InterPro" id="IPR038301">
    <property type="entry name" value="AraC-like_sf"/>
</dbReference>
<gene>
    <name evidence="1" type="ORF">MNBD_ALPHA06-1195</name>
</gene>
<dbReference type="Gene3D" id="1.10.8.930">
    <property type="entry name" value="Protein of unknown function DUF1465"/>
    <property type="match status" value="1"/>
</dbReference>
<accession>A0A3B0S9V8</accession>
<evidence type="ECO:0000313" key="1">
    <source>
        <dbReference type="EMBL" id="VAV97288.1"/>
    </source>
</evidence>
<dbReference type="Pfam" id="PF07323">
    <property type="entry name" value="DUF1465"/>
    <property type="match status" value="1"/>
</dbReference>
<protein>
    <recommendedName>
        <fullName evidence="2">Regulator of CtrA degradation rcdA</fullName>
    </recommendedName>
</protein>
<dbReference type="AlphaFoldDB" id="A0A3B0S9V8"/>
<dbReference type="InterPro" id="IPR010848">
    <property type="entry name" value="DUF1465"/>
</dbReference>
<dbReference type="EMBL" id="UOEE01000243">
    <property type="protein sequence ID" value="VAV97288.1"/>
    <property type="molecule type" value="Genomic_DNA"/>
</dbReference>